<feature type="transmembrane region" description="Helical" evidence="1">
    <location>
        <begin position="79"/>
        <end position="97"/>
    </location>
</feature>
<keyword evidence="1" id="KW-0472">Membrane</keyword>
<evidence type="ECO:0000256" key="1">
    <source>
        <dbReference type="SAM" id="Phobius"/>
    </source>
</evidence>
<feature type="transmembrane region" description="Helical" evidence="1">
    <location>
        <begin position="6"/>
        <end position="23"/>
    </location>
</feature>
<keyword evidence="1" id="KW-0812">Transmembrane</keyword>
<gene>
    <name evidence="2" type="ORF">OHU69_41965</name>
</gene>
<name>A0AAU1UGT1_9ACTN</name>
<dbReference type="AlphaFoldDB" id="A0AAU1UGT1"/>
<sequence length="137" mass="15142">MKFADWAPILVAFITVTGGIVQARRKRPMTREIVKQDAELLALLPEDSEAKQILAAHIDGAVRKIVEGEDEQTRDLGGVLFWISFLVLAVFLVVVAVDRGGYWWLLCLPAAVAWLLGAPAVVQDVALRRRDARGRPV</sequence>
<reference evidence="2" key="1">
    <citation type="submission" date="2022-10" db="EMBL/GenBank/DDBJ databases">
        <title>The complete genomes of actinobacterial strains from the NBC collection.</title>
        <authorList>
            <person name="Joergensen T.S."/>
            <person name="Alvarez Arevalo M."/>
            <person name="Sterndorff E.B."/>
            <person name="Faurdal D."/>
            <person name="Vuksanovic O."/>
            <person name="Mourched A.-S."/>
            <person name="Charusanti P."/>
            <person name="Shaw S."/>
            <person name="Blin K."/>
            <person name="Weber T."/>
        </authorList>
    </citation>
    <scope>NUCLEOTIDE SEQUENCE</scope>
    <source>
        <strain evidence="2">NBC_00119</strain>
    </source>
</reference>
<dbReference type="EMBL" id="CP108195">
    <property type="protein sequence ID" value="WTS17040.1"/>
    <property type="molecule type" value="Genomic_DNA"/>
</dbReference>
<evidence type="ECO:0000313" key="2">
    <source>
        <dbReference type="EMBL" id="WTS17040.1"/>
    </source>
</evidence>
<proteinExistence type="predicted"/>
<protein>
    <submittedName>
        <fullName evidence="2">Uncharacterized protein</fullName>
    </submittedName>
</protein>
<keyword evidence="1" id="KW-1133">Transmembrane helix</keyword>
<accession>A0AAU1UGT1</accession>
<feature type="transmembrane region" description="Helical" evidence="1">
    <location>
        <begin position="103"/>
        <end position="127"/>
    </location>
</feature>
<organism evidence="2">
    <name type="scientific">Streptomyces sp. NBC_00119</name>
    <dbReference type="NCBI Taxonomy" id="2975659"/>
    <lineage>
        <taxon>Bacteria</taxon>
        <taxon>Bacillati</taxon>
        <taxon>Actinomycetota</taxon>
        <taxon>Actinomycetes</taxon>
        <taxon>Kitasatosporales</taxon>
        <taxon>Streptomycetaceae</taxon>
        <taxon>Streptomyces</taxon>
    </lineage>
</organism>